<dbReference type="InterPro" id="IPR011009">
    <property type="entry name" value="Kinase-like_dom_sf"/>
</dbReference>
<dbReference type="SUPFAM" id="SSF56112">
    <property type="entry name" value="Protein kinase-like (PK-like)"/>
    <property type="match status" value="1"/>
</dbReference>
<gene>
    <name evidence="4" type="ORF">GCM10023318_28650</name>
</gene>
<dbReference type="CDD" id="cd05121">
    <property type="entry name" value="ABC1_ADCK3-like"/>
    <property type="match status" value="1"/>
</dbReference>
<proteinExistence type="predicted"/>
<name>A0ABP9KCX3_9NOCA</name>
<dbReference type="PANTHER" id="PTHR43713">
    <property type="entry name" value="GLUTAMATE-1-SEMIALDEHYDE 2,1-AMINOMUTASE"/>
    <property type="match status" value="1"/>
</dbReference>
<dbReference type="Gene3D" id="3.40.640.10">
    <property type="entry name" value="Type I PLP-dependent aspartate aminotransferase-like (Major domain)"/>
    <property type="match status" value="1"/>
</dbReference>
<dbReference type="PROSITE" id="PS00600">
    <property type="entry name" value="AA_TRANSFER_CLASS_3"/>
    <property type="match status" value="1"/>
</dbReference>
<evidence type="ECO:0000313" key="4">
    <source>
        <dbReference type="EMBL" id="GAA5054088.1"/>
    </source>
</evidence>
<keyword evidence="2" id="KW-0663">Pyridoxal phosphate</keyword>
<organism evidence="4 5">
    <name type="scientific">Nocardia callitridis</name>
    <dbReference type="NCBI Taxonomy" id="648753"/>
    <lineage>
        <taxon>Bacteria</taxon>
        <taxon>Bacillati</taxon>
        <taxon>Actinomycetota</taxon>
        <taxon>Actinomycetes</taxon>
        <taxon>Mycobacteriales</taxon>
        <taxon>Nocardiaceae</taxon>
        <taxon>Nocardia</taxon>
    </lineage>
</organism>
<reference evidence="5" key="1">
    <citation type="journal article" date="2019" name="Int. J. Syst. Evol. Microbiol.">
        <title>The Global Catalogue of Microorganisms (GCM) 10K type strain sequencing project: providing services to taxonomists for standard genome sequencing and annotation.</title>
        <authorList>
            <consortium name="The Broad Institute Genomics Platform"/>
            <consortium name="The Broad Institute Genome Sequencing Center for Infectious Disease"/>
            <person name="Wu L."/>
            <person name="Ma J."/>
        </authorList>
    </citation>
    <scope>NUCLEOTIDE SEQUENCE [LARGE SCALE GENOMIC DNA]</scope>
    <source>
        <strain evidence="5">JCM 18298</strain>
    </source>
</reference>
<keyword evidence="5" id="KW-1185">Reference proteome</keyword>
<evidence type="ECO:0000256" key="1">
    <source>
        <dbReference type="ARBA" id="ARBA00001933"/>
    </source>
</evidence>
<comment type="cofactor">
    <cofactor evidence="1">
        <name>pyridoxal 5'-phosphate</name>
        <dbReference type="ChEBI" id="CHEBI:597326"/>
    </cofactor>
</comment>
<feature type="domain" description="ABC1 atypical kinase-like" evidence="3">
    <location>
        <begin position="83"/>
        <end position="321"/>
    </location>
</feature>
<dbReference type="InterPro" id="IPR005814">
    <property type="entry name" value="Aminotrans_3"/>
</dbReference>
<dbReference type="SUPFAM" id="SSF53383">
    <property type="entry name" value="PLP-dependent transferases"/>
    <property type="match status" value="1"/>
</dbReference>
<dbReference type="InterPro" id="IPR015422">
    <property type="entry name" value="PyrdxlP-dep_Trfase_small"/>
</dbReference>
<protein>
    <recommendedName>
        <fullName evidence="3">ABC1 atypical kinase-like domain-containing protein</fullName>
    </recommendedName>
</protein>
<dbReference type="Pfam" id="PF00202">
    <property type="entry name" value="Aminotran_3"/>
    <property type="match status" value="1"/>
</dbReference>
<evidence type="ECO:0000256" key="2">
    <source>
        <dbReference type="ARBA" id="ARBA00022898"/>
    </source>
</evidence>
<dbReference type="InterPro" id="IPR015424">
    <property type="entry name" value="PyrdxlP-dep_Trfase"/>
</dbReference>
<dbReference type="Proteomes" id="UP001500603">
    <property type="component" value="Unassembled WGS sequence"/>
</dbReference>
<dbReference type="PANTHER" id="PTHR43713:SF3">
    <property type="entry name" value="GLUTAMATE-1-SEMIALDEHYDE 2,1-AMINOMUTASE 1, CHLOROPLASTIC-RELATED"/>
    <property type="match status" value="1"/>
</dbReference>
<dbReference type="Gene3D" id="3.90.1150.10">
    <property type="entry name" value="Aspartate Aminotransferase, domain 1"/>
    <property type="match status" value="1"/>
</dbReference>
<comment type="caution">
    <text evidence="4">The sequence shown here is derived from an EMBL/GenBank/DDBJ whole genome shotgun (WGS) entry which is preliminary data.</text>
</comment>
<dbReference type="EMBL" id="BAABJM010000002">
    <property type="protein sequence ID" value="GAA5054088.1"/>
    <property type="molecule type" value="Genomic_DNA"/>
</dbReference>
<accession>A0ABP9KCX3</accession>
<dbReference type="Pfam" id="PF03109">
    <property type="entry name" value="ABC1"/>
    <property type="match status" value="1"/>
</dbReference>
<dbReference type="RefSeq" id="WP_345495811.1">
    <property type="nucleotide sequence ID" value="NZ_BAABJM010000002.1"/>
</dbReference>
<dbReference type="InterPro" id="IPR049704">
    <property type="entry name" value="Aminotrans_3_PPA_site"/>
</dbReference>
<dbReference type="InterPro" id="IPR004147">
    <property type="entry name" value="ABC1_dom"/>
</dbReference>
<dbReference type="InterPro" id="IPR015421">
    <property type="entry name" value="PyrdxlP-dep_Trfase_major"/>
</dbReference>
<sequence>MSDLTGKRGAVQEVGRLATWLPYYGARGYRNYRRDGSKQRVAADLREFLLRMGPMYTKAGQILGTQTGLFDADAIAEFRDLFADMPAMPPAQTERLFYEVAHPDLLDRLISFDPVALAAGTVAQVHRGQLDTGEHVALKIVKSGVRERLSASTVATSAMLATLQKLIPAARSYDALSHFAQLRPFLIEQCDMRLEAQRQEQVGQNFAAHPFVRVPHVHRDLCSENILVMEFIDDAVPGTEFEKCTYPRAELARRMQDTFYTMAFFHGLFHVDPHPGNMMLTNDGEIIMLDYGLVGSLSEDGKWALASFYYGCIQKQWDRAVDRFIAAFTVAPKPDSTLASRYRRQLINVLRYHFEEKADTWSTMGFFDDATRVLRTANWRLTTDFTLLGLAFLTGEGLISAVDPEIDIWTNARRFTDRFSPFMSEELETLFDTKIADHMPKSMAIKRDRDRALIAQTHMDRYVLPSAYPLIVESAEGSTITDIDGNTYIDLASGFGPHILGYRPKVVVEAVNAAMAKGAVNAIGNTAEVDLAQLISEAFGGEKAVVFTNSGTESVLTASRIARAGTGKDRIAKFEGHYHGWSDQGMVSSWFRYSGTASEPLPISNSAGAQRHVVDNTLVLQYGSPLSIERIRANSDSLAAVLIEPMPSMAVDYDVEFLRALRAVCDECGVLLIFDEVVSGFRVSYGGVQTLTGVSPDITCLGKIVGGGLPGGAVVGDLRSMSTARTTNDPFEDWATRAFCGGTTSGNSVSTAAGAATLRHLRDNPSIYSELDARTDYLREGLQRVAEREGVPATVSGKHTLFSIGFDYAKPALARDQTAGSHVKATLALAYYMRLNKVYLPELHTILLNDAHTYDDLDTVIDSFGTSVGEMKRHKFFVY</sequence>
<evidence type="ECO:0000259" key="3">
    <source>
        <dbReference type="Pfam" id="PF03109"/>
    </source>
</evidence>
<evidence type="ECO:0000313" key="5">
    <source>
        <dbReference type="Proteomes" id="UP001500603"/>
    </source>
</evidence>